<organism evidence="4">
    <name type="scientific">Tanacetum cinerariifolium</name>
    <name type="common">Dalmatian daisy</name>
    <name type="synonym">Chrysanthemum cinerariifolium</name>
    <dbReference type="NCBI Taxonomy" id="118510"/>
    <lineage>
        <taxon>Eukaryota</taxon>
        <taxon>Viridiplantae</taxon>
        <taxon>Streptophyta</taxon>
        <taxon>Embryophyta</taxon>
        <taxon>Tracheophyta</taxon>
        <taxon>Spermatophyta</taxon>
        <taxon>Magnoliopsida</taxon>
        <taxon>eudicotyledons</taxon>
        <taxon>Gunneridae</taxon>
        <taxon>Pentapetalae</taxon>
        <taxon>asterids</taxon>
        <taxon>campanulids</taxon>
        <taxon>Asterales</taxon>
        <taxon>Asteraceae</taxon>
        <taxon>Asteroideae</taxon>
        <taxon>Anthemideae</taxon>
        <taxon>Anthemidinae</taxon>
        <taxon>Tanacetum</taxon>
    </lineage>
</organism>
<accession>A0A699QQL4</accession>
<evidence type="ECO:0000313" key="4">
    <source>
        <dbReference type="EMBL" id="GFC71160.1"/>
    </source>
</evidence>
<dbReference type="GO" id="GO:0003676">
    <property type="term" value="F:nucleic acid binding"/>
    <property type="evidence" value="ECO:0007669"/>
    <property type="project" value="InterPro"/>
</dbReference>
<comment type="caution">
    <text evidence="4">The sequence shown here is derived from an EMBL/GenBank/DDBJ whole genome shotgun (WGS) entry which is preliminary data.</text>
</comment>
<protein>
    <recommendedName>
        <fullName evidence="3">CCHC-type domain-containing protein</fullName>
    </recommendedName>
</protein>
<dbReference type="PROSITE" id="PS50158">
    <property type="entry name" value="ZF_CCHC"/>
    <property type="match status" value="1"/>
</dbReference>
<dbReference type="Gene3D" id="4.10.60.10">
    <property type="entry name" value="Zinc finger, CCHC-type"/>
    <property type="match status" value="1"/>
</dbReference>
<feature type="coiled-coil region" evidence="2">
    <location>
        <begin position="193"/>
        <end position="220"/>
    </location>
</feature>
<keyword evidence="1" id="KW-0479">Metal-binding</keyword>
<gene>
    <name evidence="4" type="ORF">Tci_843130</name>
</gene>
<evidence type="ECO:0000259" key="3">
    <source>
        <dbReference type="PROSITE" id="PS50158"/>
    </source>
</evidence>
<keyword evidence="2" id="KW-0175">Coiled coil</keyword>
<dbReference type="SMART" id="SM00343">
    <property type="entry name" value="ZnF_C2HC"/>
    <property type="match status" value="1"/>
</dbReference>
<keyword evidence="1" id="KW-0863">Zinc-finger</keyword>
<feature type="non-terminal residue" evidence="4">
    <location>
        <position position="255"/>
    </location>
</feature>
<sequence length="255" mass="29568">KSGIQCYNCKEYGHIAKECQKPKRAKDAAYHREKMLLCKQEEAGIQLNAEQADWRDDTDDESDDQELEAHYMYMAKLQQVSPDVDDSGPIFDKEPEQKVQNDDDYDVFAIDCQHSKQSESVHNTYLIEQDAQNVLIESEDMNYDSDQIEQNDEDVDLSKERELLASLISKLKCEIDERKNRNTFLETSNKVLVEKLKSEIADFKNKNKSLTEANNKLSEVNAHLYADYKKSKDELKCRNTVEYATKMELACAKLR</sequence>
<dbReference type="GO" id="GO:0008270">
    <property type="term" value="F:zinc ion binding"/>
    <property type="evidence" value="ECO:0007669"/>
    <property type="project" value="UniProtKB-KW"/>
</dbReference>
<evidence type="ECO:0000256" key="2">
    <source>
        <dbReference type="SAM" id="Coils"/>
    </source>
</evidence>
<name>A0A699QQL4_TANCI</name>
<reference evidence="4" key="1">
    <citation type="journal article" date="2019" name="Sci. Rep.">
        <title>Draft genome of Tanacetum cinerariifolium, the natural source of mosquito coil.</title>
        <authorList>
            <person name="Yamashiro T."/>
            <person name="Shiraishi A."/>
            <person name="Satake H."/>
            <person name="Nakayama K."/>
        </authorList>
    </citation>
    <scope>NUCLEOTIDE SEQUENCE</scope>
</reference>
<evidence type="ECO:0000256" key="1">
    <source>
        <dbReference type="PROSITE-ProRule" id="PRU00047"/>
    </source>
</evidence>
<dbReference type="Pfam" id="PF00098">
    <property type="entry name" value="zf-CCHC"/>
    <property type="match status" value="1"/>
</dbReference>
<feature type="non-terminal residue" evidence="4">
    <location>
        <position position="1"/>
    </location>
</feature>
<dbReference type="SUPFAM" id="SSF57756">
    <property type="entry name" value="Retrovirus zinc finger-like domains"/>
    <property type="match status" value="1"/>
</dbReference>
<dbReference type="InterPro" id="IPR036875">
    <property type="entry name" value="Znf_CCHC_sf"/>
</dbReference>
<keyword evidence="1" id="KW-0862">Zinc</keyword>
<feature type="domain" description="CCHC-type" evidence="3">
    <location>
        <begin position="6"/>
        <end position="21"/>
    </location>
</feature>
<proteinExistence type="predicted"/>
<dbReference type="InterPro" id="IPR001878">
    <property type="entry name" value="Znf_CCHC"/>
</dbReference>
<dbReference type="EMBL" id="BKCJ011032144">
    <property type="protein sequence ID" value="GFC71160.1"/>
    <property type="molecule type" value="Genomic_DNA"/>
</dbReference>
<dbReference type="AlphaFoldDB" id="A0A699QQL4"/>